<feature type="region of interest" description="Disordered" evidence="1">
    <location>
        <begin position="428"/>
        <end position="452"/>
    </location>
</feature>
<dbReference type="AlphaFoldDB" id="A0A383XPY2"/>
<keyword evidence="4" id="KW-1185">Reference proteome</keyword>
<comment type="caution">
    <text evidence="3">The sequence shown here is derived from an EMBL/GenBank/DDBJ whole genome shotgun (WGS) entry which is preliminary data.</text>
</comment>
<accession>A0A383XPY2</accession>
<dbReference type="EMBL" id="QEQK01000020">
    <property type="protein sequence ID" value="PWN54686.1"/>
    <property type="molecule type" value="Genomic_DNA"/>
</dbReference>
<proteinExistence type="predicted"/>
<dbReference type="InterPro" id="IPR045394">
    <property type="entry name" value="Abhydrolase_dom"/>
</dbReference>
<protein>
    <recommendedName>
        <fullName evidence="2">Alpha/beta hydrolase domain-containing protein</fullName>
    </recommendedName>
</protein>
<dbReference type="Proteomes" id="UP000251800">
    <property type="component" value="Unassembled WGS sequence"/>
</dbReference>
<dbReference type="Pfam" id="PF20091">
    <property type="entry name" value="Abhydrolase_10"/>
    <property type="match status" value="1"/>
</dbReference>
<evidence type="ECO:0000313" key="4">
    <source>
        <dbReference type="Proteomes" id="UP000251800"/>
    </source>
</evidence>
<feature type="compositionally biased region" description="Pro residues" evidence="1">
    <location>
        <begin position="439"/>
        <end position="452"/>
    </location>
</feature>
<sequence>MPAPEVLGPLMGGIRTGEPWGTTMVPLIEGYVEEEFSFGGLARGHGDAADTESAYRTRMTVRRPVDPDDFNGTVVLDWNNVTLQFDIESTWAAANDVLMGRGFIYVGVSAQKQGVDGAPTSLYFWDPVRYADLMHPGDDYSFDIFSQAAQAVFDPIVMPAEIRDRIERVVATGSSQSAGRLTTYINEVHERDRMFDGYMPQISGSVLDTRKDLVPILWINSQDEAAGIVEAPADEPLFRYWEVAGPPHTTNAGEQYYTSMAIYANSNGVHGRYDPEVAGQYGELDPQGSCNRNRYPVRYVWSSGIVALHKWLVSGQAPGSVPPLARDEAGDLTFDEHGNALGGFRLPIVDVPIGAYFAGQLPVGTSLTHCTPGGLVPLVGTSQTFDPARMMGLYESHDDYLAQLEAVIPEAVDSGRLLPEHAEDLLRRARGSDITNPVPRVPPPPPAGGDPV</sequence>
<feature type="domain" description="Alpha/beta hydrolase" evidence="2">
    <location>
        <begin position="8"/>
        <end position="427"/>
    </location>
</feature>
<evidence type="ECO:0000259" key="2">
    <source>
        <dbReference type="Pfam" id="PF20091"/>
    </source>
</evidence>
<evidence type="ECO:0000256" key="1">
    <source>
        <dbReference type="SAM" id="MobiDB-lite"/>
    </source>
</evidence>
<name>A0A383XPY2_9GAMM</name>
<organism evidence="3 4">
    <name type="scientific">Abyssibacter profundi</name>
    <dbReference type="NCBI Taxonomy" id="2182787"/>
    <lineage>
        <taxon>Bacteria</taxon>
        <taxon>Pseudomonadati</taxon>
        <taxon>Pseudomonadota</taxon>
        <taxon>Gammaproteobacteria</taxon>
        <taxon>Chromatiales</taxon>
        <taxon>Oceanococcaceae</taxon>
        <taxon>Abyssibacter</taxon>
    </lineage>
</organism>
<evidence type="ECO:0000313" key="3">
    <source>
        <dbReference type="EMBL" id="PWN54686.1"/>
    </source>
</evidence>
<reference evidence="3 4" key="1">
    <citation type="submission" date="2018-05" db="EMBL/GenBank/DDBJ databases">
        <title>Abyssibacter profundi OUC007T gen. nov., sp. nov, a marine bacterium isolated from seawater of the Mariana Trench.</title>
        <authorList>
            <person name="Zhou S."/>
        </authorList>
    </citation>
    <scope>NUCLEOTIDE SEQUENCE [LARGE SCALE GENOMIC DNA]</scope>
    <source>
        <strain evidence="3 4">OUC007</strain>
    </source>
</reference>
<gene>
    <name evidence="3" type="ORF">DEH80_16405</name>
</gene>